<accession>A0A5B9Y6M8</accession>
<organism evidence="3 4">
    <name type="scientific">Spiroplasma chinense</name>
    <dbReference type="NCBI Taxonomy" id="216932"/>
    <lineage>
        <taxon>Bacteria</taxon>
        <taxon>Bacillati</taxon>
        <taxon>Mycoplasmatota</taxon>
        <taxon>Mollicutes</taxon>
        <taxon>Entomoplasmatales</taxon>
        <taxon>Spiroplasmataceae</taxon>
        <taxon>Spiroplasma</taxon>
    </lineage>
</organism>
<evidence type="ECO:0000313" key="3">
    <source>
        <dbReference type="EMBL" id="QEH61917.1"/>
    </source>
</evidence>
<proteinExistence type="predicted"/>
<evidence type="ECO:0000256" key="1">
    <source>
        <dbReference type="SAM" id="Coils"/>
    </source>
</evidence>
<reference evidence="3 4" key="1">
    <citation type="submission" date="2019-08" db="EMBL/GenBank/DDBJ databases">
        <title>Complete genome sequence of Spiroplasma chinense CCH (DSM 19755).</title>
        <authorList>
            <person name="Shen H.-Y."/>
            <person name="Lin Y.-C."/>
            <person name="Chou L."/>
            <person name="Kuo C.-H."/>
        </authorList>
    </citation>
    <scope>NUCLEOTIDE SEQUENCE [LARGE SCALE GENOMIC DNA]</scope>
    <source>
        <strain evidence="3 4">CCH</strain>
    </source>
</reference>
<evidence type="ECO:0000313" key="4">
    <source>
        <dbReference type="Proteomes" id="UP000323144"/>
    </source>
</evidence>
<evidence type="ECO:0000256" key="2">
    <source>
        <dbReference type="SAM" id="Phobius"/>
    </source>
</evidence>
<sequence>MNSRDLAVTIICSIWLISLIISGLLALAYQNKLVGYKQLKESYKKQIEELQNGYNLVNVEIHHQLKEGEVCHYFAQNQQVYFSVKRKKGSFEAIEANKDYKNYFKAKKLELTTANVYLTNKHVLLEFKDKYLKENIENISIVPYVFFYINSWIDGCEIIVKNQRFLIANNSAELIVAYKKLINRKEEN</sequence>
<keyword evidence="1" id="KW-0175">Coiled coil</keyword>
<name>A0A5B9Y6M8_9MOLU</name>
<gene>
    <name evidence="3" type="ORF">SCHIN_v1c07220</name>
</gene>
<keyword evidence="2" id="KW-1133">Transmembrane helix</keyword>
<keyword evidence="4" id="KW-1185">Reference proteome</keyword>
<feature type="transmembrane region" description="Helical" evidence="2">
    <location>
        <begin position="6"/>
        <end position="29"/>
    </location>
</feature>
<dbReference type="Proteomes" id="UP000323144">
    <property type="component" value="Chromosome"/>
</dbReference>
<feature type="coiled-coil region" evidence="1">
    <location>
        <begin position="33"/>
        <end position="60"/>
    </location>
</feature>
<dbReference type="AlphaFoldDB" id="A0A5B9Y6M8"/>
<keyword evidence="2" id="KW-0472">Membrane</keyword>
<dbReference type="EMBL" id="CP043026">
    <property type="protein sequence ID" value="QEH61917.1"/>
    <property type="molecule type" value="Genomic_DNA"/>
</dbReference>
<keyword evidence="2" id="KW-0812">Transmembrane</keyword>
<dbReference type="RefSeq" id="WP_166508294.1">
    <property type="nucleotide sequence ID" value="NZ_CP043026.1"/>
</dbReference>
<dbReference type="KEGG" id="schi:SCHIN_v1c07220"/>
<protein>
    <submittedName>
        <fullName evidence="3">Uncharacterized protein</fullName>
    </submittedName>
</protein>